<evidence type="ECO:0000313" key="3">
    <source>
        <dbReference type="Proteomes" id="UP001165041"/>
    </source>
</evidence>
<evidence type="ECO:0000313" key="2">
    <source>
        <dbReference type="EMBL" id="GLW74891.1"/>
    </source>
</evidence>
<dbReference type="EMBL" id="BSSA01000041">
    <property type="protein sequence ID" value="GLW74891.1"/>
    <property type="molecule type" value="Genomic_DNA"/>
</dbReference>
<dbReference type="AlphaFoldDB" id="A0A9W6QFY4"/>
<feature type="compositionally biased region" description="Low complexity" evidence="1">
    <location>
        <begin position="105"/>
        <end position="122"/>
    </location>
</feature>
<evidence type="ECO:0000256" key="1">
    <source>
        <dbReference type="SAM" id="MobiDB-lite"/>
    </source>
</evidence>
<sequence>MASIHQVIARYIAPVSRKLSPSRAATARDTVDFPDPEGPSMATTTGPLDARSTLSTGRTSLSGHNDSPSRLMDARPPPFPPPPPLPRAPRSGPPAYSRTPHPRSRNPAANPRAATGATASCT</sequence>
<feature type="compositionally biased region" description="Low complexity" evidence="1">
    <location>
        <begin position="51"/>
        <end position="63"/>
    </location>
</feature>
<feature type="compositionally biased region" description="Pro residues" evidence="1">
    <location>
        <begin position="75"/>
        <end position="87"/>
    </location>
</feature>
<name>A0A9W6QFY4_9ACTN</name>
<protein>
    <submittedName>
        <fullName evidence="2">Uncharacterized protein</fullName>
    </submittedName>
</protein>
<organism evidence="2 3">
    <name type="scientific">Kitasatospora phosalacinea</name>
    <dbReference type="NCBI Taxonomy" id="2065"/>
    <lineage>
        <taxon>Bacteria</taxon>
        <taxon>Bacillati</taxon>
        <taxon>Actinomycetota</taxon>
        <taxon>Actinomycetes</taxon>
        <taxon>Kitasatosporales</taxon>
        <taxon>Streptomycetaceae</taxon>
        <taxon>Kitasatospora</taxon>
    </lineage>
</organism>
<reference evidence="2" key="1">
    <citation type="submission" date="2023-02" db="EMBL/GenBank/DDBJ databases">
        <title>Kitasatospora phosalacinea NBRC 14627.</title>
        <authorList>
            <person name="Ichikawa N."/>
            <person name="Sato H."/>
            <person name="Tonouchi N."/>
        </authorList>
    </citation>
    <scope>NUCLEOTIDE SEQUENCE</scope>
    <source>
        <strain evidence="2">NBRC 14627</strain>
    </source>
</reference>
<dbReference type="Proteomes" id="UP001165041">
    <property type="component" value="Unassembled WGS sequence"/>
</dbReference>
<comment type="caution">
    <text evidence="2">The sequence shown here is derived from an EMBL/GenBank/DDBJ whole genome shotgun (WGS) entry which is preliminary data.</text>
</comment>
<proteinExistence type="predicted"/>
<accession>A0A9W6QFY4</accession>
<feature type="region of interest" description="Disordered" evidence="1">
    <location>
        <begin position="14"/>
        <end position="122"/>
    </location>
</feature>
<gene>
    <name evidence="2" type="ORF">Kpho02_71880</name>
</gene>